<dbReference type="EMBL" id="FOCL01000010">
    <property type="protein sequence ID" value="SEO65838.1"/>
    <property type="molecule type" value="Genomic_DNA"/>
</dbReference>
<reference evidence="2" key="1">
    <citation type="submission" date="2016-10" db="EMBL/GenBank/DDBJ databases">
        <authorList>
            <person name="Varghese N."/>
            <person name="Submissions S."/>
        </authorList>
    </citation>
    <scope>NUCLEOTIDE SEQUENCE [LARGE SCALE GENOMIC DNA]</scope>
    <source>
        <strain evidence="2">Gh-48</strain>
    </source>
</reference>
<accession>A0A1H8RI50</accession>
<keyword evidence="2" id="KW-1185">Reference proteome</keyword>
<organism evidence="1 2">
    <name type="scientific">Mucilaginibacter gossypiicola</name>
    <dbReference type="NCBI Taxonomy" id="551995"/>
    <lineage>
        <taxon>Bacteria</taxon>
        <taxon>Pseudomonadati</taxon>
        <taxon>Bacteroidota</taxon>
        <taxon>Sphingobacteriia</taxon>
        <taxon>Sphingobacteriales</taxon>
        <taxon>Sphingobacteriaceae</taxon>
        <taxon>Mucilaginibacter</taxon>
    </lineage>
</organism>
<evidence type="ECO:0000313" key="2">
    <source>
        <dbReference type="Proteomes" id="UP000198942"/>
    </source>
</evidence>
<proteinExistence type="predicted"/>
<dbReference type="AlphaFoldDB" id="A0A1H8RI50"/>
<evidence type="ECO:0000313" key="1">
    <source>
        <dbReference type="EMBL" id="SEO65838.1"/>
    </source>
</evidence>
<dbReference type="STRING" id="551995.SAMN05192574_110158"/>
<gene>
    <name evidence="1" type="ORF">SAMN05192574_110158</name>
</gene>
<sequence length="66" mass="8285">MCVKKWKKMEVILNPADLLIYEMKRTRICVMIDRRWHVYFSQLFKPVLWNRSFEQNKRYKKSLTDM</sequence>
<dbReference type="Proteomes" id="UP000198942">
    <property type="component" value="Unassembled WGS sequence"/>
</dbReference>
<protein>
    <submittedName>
        <fullName evidence="1">Uncharacterized protein</fullName>
    </submittedName>
</protein>
<name>A0A1H8RI50_9SPHI</name>